<evidence type="ECO:0000259" key="3">
    <source>
        <dbReference type="PROSITE" id="PS50977"/>
    </source>
</evidence>
<dbReference type="OrthoDB" id="8770705at2"/>
<reference evidence="4 5" key="1">
    <citation type="submission" date="2019-02" db="EMBL/GenBank/DDBJ databases">
        <title>Aquabacterium sp. strain KMB7.</title>
        <authorList>
            <person name="Chen W.-M."/>
        </authorList>
    </citation>
    <scope>NUCLEOTIDE SEQUENCE [LARGE SCALE GENOMIC DNA]</scope>
    <source>
        <strain evidence="4 5">KMB7</strain>
    </source>
</reference>
<dbReference type="PROSITE" id="PS50977">
    <property type="entry name" value="HTH_TETR_2"/>
    <property type="match status" value="1"/>
</dbReference>
<protein>
    <submittedName>
        <fullName evidence="4">TetR/AcrR family transcriptional regulator</fullName>
    </submittedName>
</protein>
<organism evidence="4 5">
    <name type="scientific">Aquabacterium lacunae</name>
    <dbReference type="NCBI Taxonomy" id="2528630"/>
    <lineage>
        <taxon>Bacteria</taxon>
        <taxon>Pseudomonadati</taxon>
        <taxon>Pseudomonadota</taxon>
        <taxon>Betaproteobacteria</taxon>
        <taxon>Burkholderiales</taxon>
        <taxon>Aquabacterium</taxon>
    </lineage>
</organism>
<feature type="DNA-binding region" description="H-T-H motif" evidence="2">
    <location>
        <begin position="30"/>
        <end position="49"/>
    </location>
</feature>
<evidence type="ECO:0000313" key="4">
    <source>
        <dbReference type="EMBL" id="TBO32794.1"/>
    </source>
</evidence>
<comment type="caution">
    <text evidence="4">The sequence shown here is derived from an EMBL/GenBank/DDBJ whole genome shotgun (WGS) entry which is preliminary data.</text>
</comment>
<dbReference type="InterPro" id="IPR025722">
    <property type="entry name" value="TetR"/>
</dbReference>
<dbReference type="RefSeq" id="WP_130967004.1">
    <property type="nucleotide sequence ID" value="NZ_SIXI01000002.1"/>
</dbReference>
<accession>A0A4Q9H528</accession>
<dbReference type="GO" id="GO:0000976">
    <property type="term" value="F:transcription cis-regulatory region binding"/>
    <property type="evidence" value="ECO:0007669"/>
    <property type="project" value="TreeGrafter"/>
</dbReference>
<sequence length="245" mass="27084">MPAKKPRRTSERILDVTLAMFNRFGEPNVSTSQLCAELGISPGNLFYHHPTRDALIEGLFERYRQQVEQVLRNDTLGPTGGTAPPLLNTEAGFSPALVRLADACRGVAQAAWGHRFLFRDLNDLVARQRVLEDELPGLLRRQAAWLQGQVQALAWDSASPTDAQLRLWMGPMLASLTHCMGLDGALDPRERLRPTDAQAVERAVWRALGLLLSALPPTEQQTLQQHLSRGEALGPDPWWLASDGG</sequence>
<keyword evidence="1 2" id="KW-0238">DNA-binding</keyword>
<dbReference type="Gene3D" id="1.10.357.10">
    <property type="entry name" value="Tetracycline Repressor, domain 2"/>
    <property type="match status" value="1"/>
</dbReference>
<evidence type="ECO:0000313" key="5">
    <source>
        <dbReference type="Proteomes" id="UP000292120"/>
    </source>
</evidence>
<feature type="domain" description="HTH tetR-type" evidence="3">
    <location>
        <begin position="7"/>
        <end position="67"/>
    </location>
</feature>
<dbReference type="SUPFAM" id="SSF46689">
    <property type="entry name" value="Homeodomain-like"/>
    <property type="match status" value="1"/>
</dbReference>
<gene>
    <name evidence="4" type="ORF">EYS42_06365</name>
</gene>
<evidence type="ECO:0000256" key="2">
    <source>
        <dbReference type="PROSITE-ProRule" id="PRU00335"/>
    </source>
</evidence>
<name>A0A4Q9H528_9BURK</name>
<dbReference type="GO" id="GO:0003700">
    <property type="term" value="F:DNA-binding transcription factor activity"/>
    <property type="evidence" value="ECO:0007669"/>
    <property type="project" value="TreeGrafter"/>
</dbReference>
<dbReference type="Pfam" id="PF00440">
    <property type="entry name" value="TetR_N"/>
    <property type="match status" value="1"/>
</dbReference>
<dbReference type="PANTHER" id="PTHR30055">
    <property type="entry name" value="HTH-TYPE TRANSCRIPTIONAL REGULATOR RUTR"/>
    <property type="match status" value="1"/>
</dbReference>
<dbReference type="EMBL" id="SIXI01000002">
    <property type="protein sequence ID" value="TBO32794.1"/>
    <property type="molecule type" value="Genomic_DNA"/>
</dbReference>
<dbReference type="InterPro" id="IPR009057">
    <property type="entry name" value="Homeodomain-like_sf"/>
</dbReference>
<dbReference type="InterPro" id="IPR050109">
    <property type="entry name" value="HTH-type_TetR-like_transc_reg"/>
</dbReference>
<dbReference type="Proteomes" id="UP000292120">
    <property type="component" value="Unassembled WGS sequence"/>
</dbReference>
<dbReference type="Pfam" id="PF13972">
    <property type="entry name" value="TetR"/>
    <property type="match status" value="1"/>
</dbReference>
<dbReference type="AlphaFoldDB" id="A0A4Q9H528"/>
<dbReference type="InterPro" id="IPR001647">
    <property type="entry name" value="HTH_TetR"/>
</dbReference>
<keyword evidence="5" id="KW-1185">Reference proteome</keyword>
<evidence type="ECO:0000256" key="1">
    <source>
        <dbReference type="ARBA" id="ARBA00023125"/>
    </source>
</evidence>
<proteinExistence type="predicted"/>
<dbReference type="PANTHER" id="PTHR30055:SF223">
    <property type="entry name" value="HTH-TYPE TRANSCRIPTIONAL REGULATOR UIDR"/>
    <property type="match status" value="1"/>
</dbReference>